<dbReference type="AlphaFoldDB" id="A0A7T8GPF5"/>
<dbReference type="GO" id="GO:0003714">
    <property type="term" value="F:transcription corepressor activity"/>
    <property type="evidence" value="ECO:0007669"/>
    <property type="project" value="InterPro"/>
</dbReference>
<organism evidence="3 4">
    <name type="scientific">Caligus rogercresseyi</name>
    <name type="common">Sea louse</name>
    <dbReference type="NCBI Taxonomy" id="217165"/>
    <lineage>
        <taxon>Eukaryota</taxon>
        <taxon>Metazoa</taxon>
        <taxon>Ecdysozoa</taxon>
        <taxon>Arthropoda</taxon>
        <taxon>Crustacea</taxon>
        <taxon>Multicrustacea</taxon>
        <taxon>Hexanauplia</taxon>
        <taxon>Copepoda</taxon>
        <taxon>Siphonostomatoida</taxon>
        <taxon>Caligidae</taxon>
        <taxon>Caligus</taxon>
    </lineage>
</organism>
<sequence>MGKGYNNYMCKKFFHPASRDNLKRVWMAEQRTEAEKKKQDDLRQQYEREQELYNNKALLSKESKEKLELNFMYEPPPGARRKAEEPPAETEVKFEWQRKWGSAPRESYCKGDESIKDQPFGILVRNVRCVKCHKYGHINTDKECPLYGKALDAEAPVGSLDQKRLIQEMKDDGMKMRWSAWDLGDSKYAMVKEEKVSNEELIKGMSKDEKLKLLRSCIKWRRKRPRELKS</sequence>
<reference evidence="4" key="1">
    <citation type="submission" date="2021-01" db="EMBL/GenBank/DDBJ databases">
        <title>Caligus Genome Assembly.</title>
        <authorList>
            <person name="Gallardo-Escarate C."/>
        </authorList>
    </citation>
    <scope>NUCLEOTIDE SEQUENCE [LARGE SCALE GENOMIC DNA]</scope>
</reference>
<dbReference type="Pfam" id="PF10197">
    <property type="entry name" value="Cir_N"/>
    <property type="match status" value="1"/>
</dbReference>
<dbReference type="PANTHER" id="PTHR13151">
    <property type="entry name" value="CBF1 INTERACTING COREPRESSOR CIR"/>
    <property type="match status" value="1"/>
</dbReference>
<feature type="domain" description="CBF1-interacting co-repressor CIR N-terminal" evidence="2">
    <location>
        <begin position="13"/>
        <end position="49"/>
    </location>
</feature>
<evidence type="ECO:0000256" key="1">
    <source>
        <dbReference type="SAM" id="Coils"/>
    </source>
</evidence>
<dbReference type="Proteomes" id="UP000595437">
    <property type="component" value="Chromosome 18"/>
</dbReference>
<evidence type="ECO:0000313" key="3">
    <source>
        <dbReference type="EMBL" id="QQP35207.1"/>
    </source>
</evidence>
<dbReference type="GO" id="GO:0005634">
    <property type="term" value="C:nucleus"/>
    <property type="evidence" value="ECO:0007669"/>
    <property type="project" value="TreeGrafter"/>
</dbReference>
<feature type="coiled-coil region" evidence="1">
    <location>
        <begin position="29"/>
        <end position="56"/>
    </location>
</feature>
<evidence type="ECO:0000313" key="4">
    <source>
        <dbReference type="Proteomes" id="UP000595437"/>
    </source>
</evidence>
<keyword evidence="4" id="KW-1185">Reference proteome</keyword>
<dbReference type="InterPro" id="IPR040014">
    <property type="entry name" value="CIR1"/>
</dbReference>
<dbReference type="OrthoDB" id="6253837at2759"/>
<gene>
    <name evidence="3" type="ORF">FKW44_023366</name>
</gene>
<protein>
    <recommendedName>
        <fullName evidence="2">CBF1-interacting co-repressor CIR N-terminal domain-containing protein</fullName>
    </recommendedName>
</protein>
<keyword evidence="1" id="KW-0175">Coiled coil</keyword>
<dbReference type="SMART" id="SM01083">
    <property type="entry name" value="Cir_N"/>
    <property type="match status" value="1"/>
</dbReference>
<name>A0A7T8GPF5_CALRO</name>
<dbReference type="InterPro" id="IPR019339">
    <property type="entry name" value="CIR_N_dom"/>
</dbReference>
<accession>A0A7T8GPF5</accession>
<dbReference type="PANTHER" id="PTHR13151:SF2">
    <property type="entry name" value="COREPRESSOR INTERACTING WITH RBPJ 1"/>
    <property type="match status" value="1"/>
</dbReference>
<proteinExistence type="predicted"/>
<dbReference type="EMBL" id="CP045907">
    <property type="protein sequence ID" value="QQP35207.1"/>
    <property type="molecule type" value="Genomic_DNA"/>
</dbReference>
<evidence type="ECO:0000259" key="2">
    <source>
        <dbReference type="SMART" id="SM01083"/>
    </source>
</evidence>